<evidence type="ECO:0000313" key="1">
    <source>
        <dbReference type="EMBL" id="KIM38091.1"/>
    </source>
</evidence>
<gene>
    <name evidence="1" type="ORF">M413DRAFT_421043</name>
</gene>
<dbReference type="Proteomes" id="UP000053424">
    <property type="component" value="Unassembled WGS sequence"/>
</dbReference>
<reference evidence="1 2" key="1">
    <citation type="submission" date="2014-04" db="EMBL/GenBank/DDBJ databases">
        <authorList>
            <consortium name="DOE Joint Genome Institute"/>
            <person name="Kuo A."/>
            <person name="Gay G."/>
            <person name="Dore J."/>
            <person name="Kohler A."/>
            <person name="Nagy L.G."/>
            <person name="Floudas D."/>
            <person name="Copeland A."/>
            <person name="Barry K.W."/>
            <person name="Cichocki N."/>
            <person name="Veneault-Fourrey C."/>
            <person name="LaButti K."/>
            <person name="Lindquist E.A."/>
            <person name="Lipzen A."/>
            <person name="Lundell T."/>
            <person name="Morin E."/>
            <person name="Murat C."/>
            <person name="Sun H."/>
            <person name="Tunlid A."/>
            <person name="Henrissat B."/>
            <person name="Grigoriev I.V."/>
            <person name="Hibbett D.S."/>
            <person name="Martin F."/>
            <person name="Nordberg H.P."/>
            <person name="Cantor M.N."/>
            <person name="Hua S.X."/>
        </authorList>
    </citation>
    <scope>NUCLEOTIDE SEQUENCE [LARGE SCALE GENOMIC DNA]</scope>
    <source>
        <strain evidence="2">h7</strain>
    </source>
</reference>
<protein>
    <submittedName>
        <fullName evidence="1">Uncharacterized protein</fullName>
    </submittedName>
</protein>
<dbReference type="HOGENOM" id="CLU_839534_0_0_1"/>
<reference evidence="2" key="2">
    <citation type="submission" date="2015-01" db="EMBL/GenBank/DDBJ databases">
        <title>Evolutionary Origins and Diversification of the Mycorrhizal Mutualists.</title>
        <authorList>
            <consortium name="DOE Joint Genome Institute"/>
            <consortium name="Mycorrhizal Genomics Consortium"/>
            <person name="Kohler A."/>
            <person name="Kuo A."/>
            <person name="Nagy L.G."/>
            <person name="Floudas D."/>
            <person name="Copeland A."/>
            <person name="Barry K.W."/>
            <person name="Cichocki N."/>
            <person name="Veneault-Fourrey C."/>
            <person name="LaButti K."/>
            <person name="Lindquist E.A."/>
            <person name="Lipzen A."/>
            <person name="Lundell T."/>
            <person name="Morin E."/>
            <person name="Murat C."/>
            <person name="Riley R."/>
            <person name="Ohm R."/>
            <person name="Sun H."/>
            <person name="Tunlid A."/>
            <person name="Henrissat B."/>
            <person name="Grigoriev I.V."/>
            <person name="Hibbett D.S."/>
            <person name="Martin F."/>
        </authorList>
    </citation>
    <scope>NUCLEOTIDE SEQUENCE [LARGE SCALE GENOMIC DNA]</scope>
    <source>
        <strain evidence="2">h7</strain>
    </source>
</reference>
<organism evidence="1 2">
    <name type="scientific">Hebeloma cylindrosporum</name>
    <dbReference type="NCBI Taxonomy" id="76867"/>
    <lineage>
        <taxon>Eukaryota</taxon>
        <taxon>Fungi</taxon>
        <taxon>Dikarya</taxon>
        <taxon>Basidiomycota</taxon>
        <taxon>Agaricomycotina</taxon>
        <taxon>Agaricomycetes</taxon>
        <taxon>Agaricomycetidae</taxon>
        <taxon>Agaricales</taxon>
        <taxon>Agaricineae</taxon>
        <taxon>Hymenogastraceae</taxon>
        <taxon>Hebeloma</taxon>
    </lineage>
</organism>
<sequence length="331" mass="37951">MLADEVLIMFLSLPGMRLKNQRTQKLNVLGVHYLELCTRMLGSLYGHGEPQMLKRPRINLGTNFFQTYYREMLDQNLNQVSPEHFKVFSRQILLILERFFRTINKHKMQGDDNVLRIYDSNQDLFGFIHLGSVIICHASREGDNFSMVQTIFQAASSNLASPAHNVVSQSLSFPFCAAVIFANYLSPWCGILQSMRIRPEVTKLIHRLYTDLAEYDKQGSRSTRGAFYSELCLTKMETGQEEPISLRTRVNGVSITLVDRQNAWKEPYSASLVPTEEDEEIYLKQYFRTKSQARLAHENHVHLGHSAGMPESSSHLGLMTDRVNKSQLEIV</sequence>
<dbReference type="AlphaFoldDB" id="A0A0C3C3F8"/>
<evidence type="ECO:0000313" key="2">
    <source>
        <dbReference type="Proteomes" id="UP000053424"/>
    </source>
</evidence>
<keyword evidence="2" id="KW-1185">Reference proteome</keyword>
<accession>A0A0C3C3F8</accession>
<proteinExistence type="predicted"/>
<name>A0A0C3C3F8_HEBCY</name>
<dbReference type="EMBL" id="KN831793">
    <property type="protein sequence ID" value="KIM38091.1"/>
    <property type="molecule type" value="Genomic_DNA"/>
</dbReference>